<dbReference type="InterPro" id="IPR018760">
    <property type="entry name" value="DUF2326"/>
</dbReference>
<evidence type="ECO:0000313" key="3">
    <source>
        <dbReference type="EMBL" id="NNB49525.1"/>
    </source>
</evidence>
<evidence type="ECO:0000313" key="4">
    <source>
        <dbReference type="Proteomes" id="UP000564604"/>
    </source>
</evidence>
<accession>A0A9Q5AZK2</accession>
<dbReference type="Pfam" id="PF10088">
    <property type="entry name" value="DUF2326"/>
    <property type="match status" value="1"/>
</dbReference>
<dbReference type="EMBL" id="JAAQYX010000010">
    <property type="protein sequence ID" value="NNB49525.1"/>
    <property type="molecule type" value="Genomic_DNA"/>
</dbReference>
<keyword evidence="1" id="KW-0175">Coiled coil</keyword>
<dbReference type="Proteomes" id="UP000564604">
    <property type="component" value="Unassembled WGS sequence"/>
</dbReference>
<evidence type="ECO:0000259" key="2">
    <source>
        <dbReference type="Pfam" id="PF10088"/>
    </source>
</evidence>
<protein>
    <submittedName>
        <fullName evidence="3">DUF2326 domain-containing protein</fullName>
    </submittedName>
</protein>
<gene>
    <name evidence="3" type="ORF">HBN89_09605</name>
</gene>
<proteinExistence type="predicted"/>
<comment type="caution">
    <text evidence="3">The sequence shown here is derived from an EMBL/GenBank/DDBJ whole genome shotgun (WGS) entry which is preliminary data.</text>
</comment>
<feature type="domain" description="DUF2326" evidence="2">
    <location>
        <begin position="463"/>
        <end position="591"/>
    </location>
</feature>
<organism evidence="3 4">
    <name type="scientific">Pseudomonas fragi</name>
    <dbReference type="NCBI Taxonomy" id="296"/>
    <lineage>
        <taxon>Bacteria</taxon>
        <taxon>Pseudomonadati</taxon>
        <taxon>Pseudomonadota</taxon>
        <taxon>Gammaproteobacteria</taxon>
        <taxon>Pseudomonadales</taxon>
        <taxon>Pseudomonadaceae</taxon>
        <taxon>Pseudomonas</taxon>
    </lineage>
</organism>
<dbReference type="RefSeq" id="WP_169907600.1">
    <property type="nucleotide sequence ID" value="NZ_JAAQYX010000010.1"/>
</dbReference>
<evidence type="ECO:0000256" key="1">
    <source>
        <dbReference type="SAM" id="Coils"/>
    </source>
</evidence>
<sequence length="594" mass="68685">MKISRIYSNFENEFKTIDFCNGFNVVLGQIFHPENLQKDAHNLGKSKLSELIDFCLLKGRNPVFFLFKFPLIFTKYVFFIEILLNSGSYITIRRGVDRNTKISIKKHDEGRQLYRGDGWSWDYEDEPIGVAKTILDSYFDLAVVGAWDYRDAVAYCLRSQEDYTEVFKLDKFRGQHVFWKPYLGHILGFEASALVRNYQLKNEIDALSIKLIELKKLIGAVQGDQEEILNRHLQAKMDVAKSLKWQMENLNFDESDKKHIEDLTGEIDSELEDINRVKYYLSARLRKLQKTAGAGGERFNIDSVSQLFEEAGVVFGEQIKRSYSELVEFNRQITSERREFVRQQKEELEQNLDDISVRASELNFERSKKLSYLNSYDIFSKYKEVSQRLAEVDFSIVEINKSLEVNESIKNLEEDYRKLLRDKGGIVDSIRINRDEVVVDKEGIYNRIKDGFEDYISGVLSKNGVITTEQNGEGNLDYFAGLIGSDGKITGESDGYSYKKILCIGFDLAVMSAYSDMKFVRFLYHDGGLETLDDRKKIEFIEYVRTVSSINGFQYILTVIESDLPAGFKFPDHEVVRVLHDDGPSGRLFNIPSW</sequence>
<name>A0A9Q5AZK2_PSEFR</name>
<feature type="coiled-coil region" evidence="1">
    <location>
        <begin position="331"/>
        <end position="365"/>
    </location>
</feature>
<dbReference type="AlphaFoldDB" id="A0A9Q5AZK2"/>
<reference evidence="3 4" key="1">
    <citation type="journal article" date="2020" name="Front. Microbiol.">
        <title>Genetic Organization of the aprX-lipA2 Operon Affects the Proteolytic Potential of Pseudomonas Species in Milk.</title>
        <authorList>
            <person name="Maier C."/>
            <person name="Huptas C."/>
            <person name="von Neubeck M."/>
            <person name="Scherer S."/>
            <person name="Wenning M."/>
            <person name="Lucking G."/>
        </authorList>
    </citation>
    <scope>NUCLEOTIDE SEQUENCE [LARGE SCALE GENOMIC DNA]</scope>
    <source>
        <strain evidence="3 4">WS 5094</strain>
    </source>
</reference>